<sequence>MKTPTIGIVDDDPGIVQSLGRLLTNRGFQVHGFHSAEEFLWNHREPALDCAVFDLEMPGLGGLELQEQLRKKGNLLPVVFLSGEGDIPSTVRAMKGGAINFLTKPVDAGELLNSLRLALIQRNRERLEAHEHAEIRGRFESLTPREQEVLRHVIAGRLNKQIAAELGISEQTVKIHRMHITEKTGLPSVAELVRAASDLHIEPAHSIN</sequence>
<evidence type="ECO:0000259" key="5">
    <source>
        <dbReference type="PROSITE" id="PS50043"/>
    </source>
</evidence>
<feature type="domain" description="Response regulatory" evidence="6">
    <location>
        <begin position="5"/>
        <end position="119"/>
    </location>
</feature>
<dbReference type="Pfam" id="PF00072">
    <property type="entry name" value="Response_reg"/>
    <property type="match status" value="1"/>
</dbReference>
<dbReference type="GO" id="GO:0006355">
    <property type="term" value="P:regulation of DNA-templated transcription"/>
    <property type="evidence" value="ECO:0007669"/>
    <property type="project" value="InterPro"/>
</dbReference>
<dbReference type="InterPro" id="IPR000792">
    <property type="entry name" value="Tscrpt_reg_LuxR_C"/>
</dbReference>
<dbReference type="PANTHER" id="PTHR44688:SF16">
    <property type="entry name" value="DNA-BINDING TRANSCRIPTIONAL ACTIVATOR DEVR_DOSR"/>
    <property type="match status" value="1"/>
</dbReference>
<proteinExistence type="predicted"/>
<gene>
    <name evidence="7" type="ORF">JIN85_00810</name>
</gene>
<accession>A0A934S202</accession>
<dbReference type="RefSeq" id="WP_200266609.1">
    <property type="nucleotide sequence ID" value="NZ_JAENIJ010000001.1"/>
</dbReference>
<dbReference type="PRINTS" id="PR00038">
    <property type="entry name" value="HTHLUXR"/>
</dbReference>
<feature type="domain" description="HTH luxR-type" evidence="5">
    <location>
        <begin position="135"/>
        <end position="200"/>
    </location>
</feature>
<keyword evidence="8" id="KW-1185">Reference proteome</keyword>
<keyword evidence="3" id="KW-0804">Transcription</keyword>
<dbReference type="PROSITE" id="PS00622">
    <property type="entry name" value="HTH_LUXR_1"/>
    <property type="match status" value="1"/>
</dbReference>
<dbReference type="PANTHER" id="PTHR44688">
    <property type="entry name" value="DNA-BINDING TRANSCRIPTIONAL ACTIVATOR DEVR_DOSR"/>
    <property type="match status" value="1"/>
</dbReference>
<feature type="modified residue" description="4-aspartylphosphate" evidence="4">
    <location>
        <position position="54"/>
    </location>
</feature>
<evidence type="ECO:0000259" key="6">
    <source>
        <dbReference type="PROSITE" id="PS50110"/>
    </source>
</evidence>
<dbReference type="AlphaFoldDB" id="A0A934S202"/>
<dbReference type="Gene3D" id="3.40.50.2300">
    <property type="match status" value="1"/>
</dbReference>
<dbReference type="EMBL" id="JAENIJ010000001">
    <property type="protein sequence ID" value="MBK1880931.1"/>
    <property type="molecule type" value="Genomic_DNA"/>
</dbReference>
<keyword evidence="2" id="KW-0238">DNA-binding</keyword>
<protein>
    <submittedName>
        <fullName evidence="7">Response regulator transcription factor</fullName>
    </submittedName>
</protein>
<name>A0A934S202_9BACT</name>
<evidence type="ECO:0000256" key="2">
    <source>
        <dbReference type="ARBA" id="ARBA00023125"/>
    </source>
</evidence>
<evidence type="ECO:0000256" key="1">
    <source>
        <dbReference type="ARBA" id="ARBA00023015"/>
    </source>
</evidence>
<reference evidence="7" key="1">
    <citation type="submission" date="2021-01" db="EMBL/GenBank/DDBJ databases">
        <title>Modified the classification status of verrucomicrobia.</title>
        <authorList>
            <person name="Feng X."/>
        </authorList>
    </citation>
    <scope>NUCLEOTIDE SEQUENCE</scope>
    <source>
        <strain evidence="7">KCTC 22041</strain>
    </source>
</reference>
<dbReference type="InterPro" id="IPR036388">
    <property type="entry name" value="WH-like_DNA-bd_sf"/>
</dbReference>
<dbReference type="Proteomes" id="UP000603141">
    <property type="component" value="Unassembled WGS sequence"/>
</dbReference>
<dbReference type="Pfam" id="PF00196">
    <property type="entry name" value="GerE"/>
    <property type="match status" value="1"/>
</dbReference>
<dbReference type="PROSITE" id="PS50110">
    <property type="entry name" value="RESPONSE_REGULATORY"/>
    <property type="match status" value="1"/>
</dbReference>
<dbReference type="GO" id="GO:0000160">
    <property type="term" value="P:phosphorelay signal transduction system"/>
    <property type="evidence" value="ECO:0007669"/>
    <property type="project" value="InterPro"/>
</dbReference>
<keyword evidence="4" id="KW-0597">Phosphoprotein</keyword>
<dbReference type="GO" id="GO:0003677">
    <property type="term" value="F:DNA binding"/>
    <property type="evidence" value="ECO:0007669"/>
    <property type="project" value="UniProtKB-KW"/>
</dbReference>
<dbReference type="SMART" id="SM00448">
    <property type="entry name" value="REC"/>
    <property type="match status" value="1"/>
</dbReference>
<dbReference type="InterPro" id="IPR016032">
    <property type="entry name" value="Sig_transdc_resp-reg_C-effctor"/>
</dbReference>
<evidence type="ECO:0000313" key="8">
    <source>
        <dbReference type="Proteomes" id="UP000603141"/>
    </source>
</evidence>
<evidence type="ECO:0000256" key="4">
    <source>
        <dbReference type="PROSITE-ProRule" id="PRU00169"/>
    </source>
</evidence>
<evidence type="ECO:0000313" key="7">
    <source>
        <dbReference type="EMBL" id="MBK1880931.1"/>
    </source>
</evidence>
<dbReference type="SUPFAM" id="SSF46894">
    <property type="entry name" value="C-terminal effector domain of the bipartite response regulators"/>
    <property type="match status" value="1"/>
</dbReference>
<keyword evidence="1" id="KW-0805">Transcription regulation</keyword>
<dbReference type="InterPro" id="IPR011006">
    <property type="entry name" value="CheY-like_superfamily"/>
</dbReference>
<comment type="caution">
    <text evidence="7">The sequence shown here is derived from an EMBL/GenBank/DDBJ whole genome shotgun (WGS) entry which is preliminary data.</text>
</comment>
<dbReference type="PROSITE" id="PS50043">
    <property type="entry name" value="HTH_LUXR_2"/>
    <property type="match status" value="1"/>
</dbReference>
<dbReference type="SUPFAM" id="SSF52172">
    <property type="entry name" value="CheY-like"/>
    <property type="match status" value="1"/>
</dbReference>
<dbReference type="CDD" id="cd06170">
    <property type="entry name" value="LuxR_C_like"/>
    <property type="match status" value="1"/>
</dbReference>
<dbReference type="InterPro" id="IPR001789">
    <property type="entry name" value="Sig_transdc_resp-reg_receiver"/>
</dbReference>
<dbReference type="SMART" id="SM00421">
    <property type="entry name" value="HTH_LUXR"/>
    <property type="match status" value="1"/>
</dbReference>
<evidence type="ECO:0000256" key="3">
    <source>
        <dbReference type="ARBA" id="ARBA00023163"/>
    </source>
</evidence>
<organism evidence="7 8">
    <name type="scientific">Luteolibacter pohnpeiensis</name>
    <dbReference type="NCBI Taxonomy" id="454153"/>
    <lineage>
        <taxon>Bacteria</taxon>
        <taxon>Pseudomonadati</taxon>
        <taxon>Verrucomicrobiota</taxon>
        <taxon>Verrucomicrobiia</taxon>
        <taxon>Verrucomicrobiales</taxon>
        <taxon>Verrucomicrobiaceae</taxon>
        <taxon>Luteolibacter</taxon>
    </lineage>
</organism>
<dbReference type="Gene3D" id="1.10.10.10">
    <property type="entry name" value="Winged helix-like DNA-binding domain superfamily/Winged helix DNA-binding domain"/>
    <property type="match status" value="1"/>
</dbReference>